<evidence type="ECO:0008006" key="4">
    <source>
        <dbReference type="Google" id="ProtNLM"/>
    </source>
</evidence>
<dbReference type="Gene3D" id="6.10.140.1230">
    <property type="match status" value="1"/>
</dbReference>
<feature type="region of interest" description="Disordered" evidence="1">
    <location>
        <begin position="195"/>
        <end position="221"/>
    </location>
</feature>
<sequence length="237" mass="26326">MNYIKNAIYGPDPAAQKRECQSLIRKNQRELDKQISQLSQSENKTKIMVKQVVKRNDLKSARLLAKELYKSKKQKQRLFKSKAQLNSVSLQVNEAFAMRKIEGTMKVSTGVMKDMNSLIRLPELTATMNSLGKELVKAGIIEDMVGDTMDLLDENEMFEDSEAEDEVNAILSEITGTPKLAEAGHVPEGFVDEKTSAKKQTVGASPSAPTAVGVEDDSDGDEEMLNSMRERLKALQS</sequence>
<keyword evidence="3" id="KW-1185">Reference proteome</keyword>
<dbReference type="AlphaFoldDB" id="A0A5E8BGZ7"/>
<protein>
    <recommendedName>
        <fullName evidence="4">Vacuolar protein-sorting-associated protein 24</fullName>
    </recommendedName>
</protein>
<evidence type="ECO:0000256" key="1">
    <source>
        <dbReference type="SAM" id="MobiDB-lite"/>
    </source>
</evidence>
<dbReference type="PANTHER" id="PTHR10476">
    <property type="entry name" value="CHARGED MULTIVESICULAR BODY PROTEIN"/>
    <property type="match status" value="1"/>
</dbReference>
<evidence type="ECO:0000313" key="2">
    <source>
        <dbReference type="EMBL" id="VVT48767.1"/>
    </source>
</evidence>
<dbReference type="GO" id="GO:0007034">
    <property type="term" value="P:vacuolar transport"/>
    <property type="evidence" value="ECO:0007669"/>
    <property type="project" value="InterPro"/>
</dbReference>
<reference evidence="2 3" key="1">
    <citation type="submission" date="2019-09" db="EMBL/GenBank/DDBJ databases">
        <authorList>
            <person name="Brejova B."/>
        </authorList>
    </citation>
    <scope>NUCLEOTIDE SEQUENCE [LARGE SCALE GENOMIC DNA]</scope>
</reference>
<dbReference type="InterPro" id="IPR005024">
    <property type="entry name" value="Snf7_fam"/>
</dbReference>
<gene>
    <name evidence="2" type="ORF">SAPINGB_P001941</name>
</gene>
<dbReference type="Pfam" id="PF03357">
    <property type="entry name" value="Snf7"/>
    <property type="match status" value="1"/>
</dbReference>
<dbReference type="RefSeq" id="XP_031852552.1">
    <property type="nucleotide sequence ID" value="XM_031996661.1"/>
</dbReference>
<accession>A0A5E8BGZ7</accession>
<proteinExistence type="predicted"/>
<name>A0A5E8BGZ7_9ASCO</name>
<organism evidence="2 3">
    <name type="scientific">Magnusiomyces paraingens</name>
    <dbReference type="NCBI Taxonomy" id="2606893"/>
    <lineage>
        <taxon>Eukaryota</taxon>
        <taxon>Fungi</taxon>
        <taxon>Dikarya</taxon>
        <taxon>Ascomycota</taxon>
        <taxon>Saccharomycotina</taxon>
        <taxon>Dipodascomycetes</taxon>
        <taxon>Dipodascales</taxon>
        <taxon>Dipodascaceae</taxon>
        <taxon>Magnusiomyces</taxon>
    </lineage>
</organism>
<dbReference type="GeneID" id="43580761"/>
<dbReference type="Proteomes" id="UP000398389">
    <property type="component" value="Unassembled WGS sequence"/>
</dbReference>
<dbReference type="EMBL" id="CABVLU010000002">
    <property type="protein sequence ID" value="VVT48767.1"/>
    <property type="molecule type" value="Genomic_DNA"/>
</dbReference>
<dbReference type="OrthoDB" id="2329734at2759"/>
<feature type="compositionally biased region" description="Polar residues" evidence="1">
    <location>
        <begin position="198"/>
        <end position="208"/>
    </location>
</feature>
<evidence type="ECO:0000313" key="3">
    <source>
        <dbReference type="Proteomes" id="UP000398389"/>
    </source>
</evidence>